<dbReference type="PROSITE" id="PS51625">
    <property type="entry name" value="SAM_MT_TRMB"/>
    <property type="match status" value="1"/>
</dbReference>
<reference evidence="10" key="1">
    <citation type="submission" date="2021-01" db="EMBL/GenBank/DDBJ databases">
        <authorList>
            <person name="Corre E."/>
            <person name="Pelletier E."/>
            <person name="Niang G."/>
            <person name="Scheremetjew M."/>
            <person name="Finn R."/>
            <person name="Kale V."/>
            <person name="Holt S."/>
            <person name="Cochrane G."/>
            <person name="Meng A."/>
            <person name="Brown T."/>
            <person name="Cohen L."/>
        </authorList>
    </citation>
    <scope>NUCLEOTIDE SEQUENCE</scope>
    <source>
        <strain evidence="10">GSO104</strain>
    </source>
</reference>
<evidence type="ECO:0000256" key="1">
    <source>
        <dbReference type="ARBA" id="ARBA00000142"/>
    </source>
</evidence>
<evidence type="ECO:0000256" key="3">
    <source>
        <dbReference type="ARBA" id="ARBA00022603"/>
    </source>
</evidence>
<dbReference type="HAMAP" id="MF_03055">
    <property type="entry name" value="tRNA_methyltr_TrmB_euk"/>
    <property type="match status" value="1"/>
</dbReference>
<dbReference type="GO" id="GO:0008176">
    <property type="term" value="F:tRNA (guanine(46)-N7)-methyltransferase activity"/>
    <property type="evidence" value="ECO:0007669"/>
    <property type="project" value="UniProtKB-UniRule"/>
</dbReference>
<dbReference type="NCBIfam" id="TIGR00091">
    <property type="entry name" value="tRNA (guanosine(46)-N7)-methyltransferase TrmB"/>
    <property type="match status" value="1"/>
</dbReference>
<evidence type="ECO:0000256" key="7">
    <source>
        <dbReference type="ARBA" id="ARBA00022884"/>
    </source>
</evidence>
<dbReference type="GO" id="GO:0005634">
    <property type="term" value="C:nucleus"/>
    <property type="evidence" value="ECO:0007669"/>
    <property type="project" value="UniProtKB-SubCell"/>
</dbReference>
<feature type="binding site" evidence="9">
    <location>
        <begin position="220"/>
        <end position="222"/>
    </location>
    <ligand>
        <name>S-adenosyl-L-methionine</name>
        <dbReference type="ChEBI" id="CHEBI:59789"/>
    </ligand>
</feature>
<feature type="binding site" evidence="9">
    <location>
        <position position="141"/>
    </location>
    <ligand>
        <name>S-adenosyl-L-methionine</name>
        <dbReference type="ChEBI" id="CHEBI:59789"/>
    </ligand>
</feature>
<keyword evidence="5 9" id="KW-0949">S-adenosyl-L-methionine</keyword>
<dbReference type="InterPro" id="IPR029063">
    <property type="entry name" value="SAM-dependent_MTases_sf"/>
</dbReference>
<keyword evidence="4 9" id="KW-0808">Transferase</keyword>
<evidence type="ECO:0000256" key="8">
    <source>
        <dbReference type="ARBA" id="ARBA00023242"/>
    </source>
</evidence>
<comment type="catalytic activity">
    <reaction evidence="1 9">
        <text>guanosine(46) in tRNA + S-adenosyl-L-methionine = N(7)-methylguanosine(46) in tRNA + S-adenosyl-L-homocysteine</text>
        <dbReference type="Rhea" id="RHEA:42708"/>
        <dbReference type="Rhea" id="RHEA-COMP:10188"/>
        <dbReference type="Rhea" id="RHEA-COMP:10189"/>
        <dbReference type="ChEBI" id="CHEBI:57856"/>
        <dbReference type="ChEBI" id="CHEBI:59789"/>
        <dbReference type="ChEBI" id="CHEBI:74269"/>
        <dbReference type="ChEBI" id="CHEBI:74480"/>
        <dbReference type="EC" id="2.1.1.33"/>
    </reaction>
</comment>
<dbReference type="SUPFAM" id="SSF53335">
    <property type="entry name" value="S-adenosyl-L-methionine-dependent methyltransferases"/>
    <property type="match status" value="1"/>
</dbReference>
<evidence type="ECO:0000256" key="2">
    <source>
        <dbReference type="ARBA" id="ARBA00022555"/>
    </source>
</evidence>
<protein>
    <recommendedName>
        <fullName evidence="9">tRNA (guanine-N(7)-)-methyltransferase</fullName>
        <ecNumber evidence="9">2.1.1.33</ecNumber>
    </recommendedName>
    <alternativeName>
        <fullName evidence="9">tRNA (guanine(46)-N(7))-methyltransferase</fullName>
    </alternativeName>
    <alternativeName>
        <fullName evidence="9">tRNA(m7G46)-methyltransferase</fullName>
    </alternativeName>
</protein>
<dbReference type="PANTHER" id="PTHR23417:SF16">
    <property type="entry name" value="TRNA (GUANINE-N(7)-)-METHYLTRANSFERASE"/>
    <property type="match status" value="1"/>
</dbReference>
<dbReference type="InterPro" id="IPR003358">
    <property type="entry name" value="tRNA_(Gua-N-7)_MeTrfase_Trmb"/>
</dbReference>
<feature type="active site" evidence="9">
    <location>
        <position position="144"/>
    </location>
</feature>
<sequence>MPQKKFYRSRAHCNPLSHNDAFDYPIEPSAFDWTVDHYPNHPDLSKNKVIQPDVLDVGCGFGGLTIQLSTLLPQNTILGIEIRAKVCEYVRLRIVALRKENQSSTQQQQQQYENASVMRSNAMKYLPHYFRPNSISKLFFCFPDPHFKEKNHRRRIISERLLSEYIYLLKPTHGRLYCVTDVEELHLWHVKKCNAHPLLRKLSDEEMKEDVCVETMRMVTEEGKKVERAGAGKYYAVYERIGVKEGAVHAKNFFNEGEFGVVRSNNKKDGGD</sequence>
<evidence type="ECO:0000313" key="10">
    <source>
        <dbReference type="EMBL" id="CAE4644605.1"/>
    </source>
</evidence>
<evidence type="ECO:0000256" key="5">
    <source>
        <dbReference type="ARBA" id="ARBA00022691"/>
    </source>
</evidence>
<evidence type="ECO:0000256" key="9">
    <source>
        <dbReference type="HAMAP-Rule" id="MF_03055"/>
    </source>
</evidence>
<feature type="binding site" evidence="9">
    <location>
        <begin position="81"/>
        <end position="82"/>
    </location>
    <ligand>
        <name>S-adenosyl-L-methionine</name>
        <dbReference type="ChEBI" id="CHEBI:59789"/>
    </ligand>
</feature>
<keyword evidence="6 9" id="KW-0819">tRNA processing</keyword>
<dbReference type="Pfam" id="PF02390">
    <property type="entry name" value="Methyltransf_4"/>
    <property type="match status" value="1"/>
</dbReference>
<accession>A0A7S4W616</accession>
<dbReference type="AlphaFoldDB" id="A0A7S4W616"/>
<dbReference type="UniPathway" id="UPA00989"/>
<keyword evidence="3 9" id="KW-0489">Methyltransferase</keyword>
<dbReference type="Gene3D" id="3.40.50.150">
    <property type="entry name" value="Vaccinia Virus protein VP39"/>
    <property type="match status" value="1"/>
</dbReference>
<proteinExistence type="inferred from homology"/>
<keyword evidence="2 9" id="KW-0820">tRNA-binding</keyword>
<keyword evidence="7 9" id="KW-0694">RNA-binding</keyword>
<evidence type="ECO:0000256" key="6">
    <source>
        <dbReference type="ARBA" id="ARBA00022694"/>
    </source>
</evidence>
<dbReference type="InterPro" id="IPR025763">
    <property type="entry name" value="Trm8_euk"/>
</dbReference>
<feature type="binding site" evidence="9">
    <location>
        <position position="58"/>
    </location>
    <ligand>
        <name>S-adenosyl-L-methionine</name>
        <dbReference type="ChEBI" id="CHEBI:59789"/>
    </ligand>
</feature>
<dbReference type="EC" id="2.1.1.33" evidence="9"/>
<feature type="binding site" evidence="9">
    <location>
        <begin position="121"/>
        <end position="122"/>
    </location>
    <ligand>
        <name>S-adenosyl-L-methionine</name>
        <dbReference type="ChEBI" id="CHEBI:59789"/>
    </ligand>
</feature>
<dbReference type="EMBL" id="HBNS01044747">
    <property type="protein sequence ID" value="CAE4644605.1"/>
    <property type="molecule type" value="Transcribed_RNA"/>
</dbReference>
<organism evidence="10">
    <name type="scientific">Ditylum brightwellii</name>
    <dbReference type="NCBI Taxonomy" id="49249"/>
    <lineage>
        <taxon>Eukaryota</taxon>
        <taxon>Sar</taxon>
        <taxon>Stramenopiles</taxon>
        <taxon>Ochrophyta</taxon>
        <taxon>Bacillariophyta</taxon>
        <taxon>Mediophyceae</taxon>
        <taxon>Lithodesmiophycidae</taxon>
        <taxon>Lithodesmiales</taxon>
        <taxon>Lithodesmiaceae</taxon>
        <taxon>Ditylum</taxon>
    </lineage>
</organism>
<keyword evidence="8 9" id="KW-0539">Nucleus</keyword>
<dbReference type="CDD" id="cd02440">
    <property type="entry name" value="AdoMet_MTases"/>
    <property type="match status" value="1"/>
</dbReference>
<dbReference type="PANTHER" id="PTHR23417">
    <property type="entry name" value="3-DEOXY-D-MANNO-OCTULOSONIC-ACID TRANSFERASE/TRNA GUANINE-N 7 - -METHYLTRANSFERASE"/>
    <property type="match status" value="1"/>
</dbReference>
<comment type="subcellular location">
    <subcellularLocation>
        <location evidence="9">Nucleus</location>
    </subcellularLocation>
</comment>
<name>A0A7S4W616_9STRA</name>
<dbReference type="GO" id="GO:0000049">
    <property type="term" value="F:tRNA binding"/>
    <property type="evidence" value="ECO:0007669"/>
    <property type="project" value="UniProtKB-UniRule"/>
</dbReference>
<dbReference type="FunFam" id="3.40.50.150:FF:000372">
    <property type="entry name" value="tRNA (guanine-N(7)-)-methyltransferase"/>
    <property type="match status" value="1"/>
</dbReference>
<evidence type="ECO:0000256" key="4">
    <source>
        <dbReference type="ARBA" id="ARBA00022679"/>
    </source>
</evidence>
<comment type="function">
    <text evidence="9">Catalyzes the formation of N(7)-methylguanine at position 46 (m7G46) in tRNA.</text>
</comment>
<dbReference type="GO" id="GO:0043527">
    <property type="term" value="C:tRNA methyltransferase complex"/>
    <property type="evidence" value="ECO:0007669"/>
    <property type="project" value="TreeGrafter"/>
</dbReference>
<gene>
    <name evidence="10" type="ORF">DBRI00130_LOCUS34666</name>
</gene>
<comment type="pathway">
    <text evidence="9">tRNA modification; N(7)-methylguanine-tRNA biosynthesis.</text>
</comment>
<comment type="similarity">
    <text evidence="9">Belongs to the class I-like SAM-binding methyltransferase superfamily. TrmB family.</text>
</comment>